<dbReference type="Proteomes" id="UP000285794">
    <property type="component" value="Unassembled WGS sequence"/>
</dbReference>
<evidence type="ECO:0000259" key="4">
    <source>
        <dbReference type="PROSITE" id="PS50932"/>
    </source>
</evidence>
<dbReference type="PANTHER" id="PTHR30146:SF109">
    <property type="entry name" value="HTH-TYPE TRANSCRIPTIONAL REGULATOR GALS"/>
    <property type="match status" value="1"/>
</dbReference>
<feature type="domain" description="HTH cro/C1-type" evidence="5">
    <location>
        <begin position="3"/>
        <end position="55"/>
    </location>
</feature>
<dbReference type="EMBL" id="QQWG01000012">
    <property type="protein sequence ID" value="RRG20479.1"/>
    <property type="molecule type" value="Genomic_DNA"/>
</dbReference>
<dbReference type="PROSITE" id="PS50943">
    <property type="entry name" value="HTH_CROC1"/>
    <property type="match status" value="1"/>
</dbReference>
<evidence type="ECO:0000256" key="3">
    <source>
        <dbReference type="ARBA" id="ARBA00023163"/>
    </source>
</evidence>
<dbReference type="CDD" id="cd06267">
    <property type="entry name" value="PBP1_LacI_sugar_binding-like"/>
    <property type="match status" value="1"/>
</dbReference>
<dbReference type="Pfam" id="PF00356">
    <property type="entry name" value="LacI"/>
    <property type="match status" value="1"/>
</dbReference>
<evidence type="ECO:0000259" key="5">
    <source>
        <dbReference type="PROSITE" id="PS50943"/>
    </source>
</evidence>
<keyword evidence="2" id="KW-0238">DNA-binding</keyword>
<dbReference type="InterPro" id="IPR010982">
    <property type="entry name" value="Lambda_DNA-bd_dom_sf"/>
</dbReference>
<dbReference type="OrthoDB" id="9803256at2"/>
<dbReference type="SUPFAM" id="SSF47413">
    <property type="entry name" value="lambda repressor-like DNA-binding domains"/>
    <property type="match status" value="1"/>
</dbReference>
<feature type="domain" description="HTH lacI-type" evidence="4">
    <location>
        <begin position="7"/>
        <end position="61"/>
    </location>
</feature>
<dbReference type="InterPro" id="IPR000843">
    <property type="entry name" value="HTH_LacI"/>
</dbReference>
<dbReference type="Gene3D" id="1.10.260.40">
    <property type="entry name" value="lambda repressor-like DNA-binding domains"/>
    <property type="match status" value="1"/>
</dbReference>
<dbReference type="SMART" id="SM00354">
    <property type="entry name" value="HTH_LACI"/>
    <property type="match status" value="1"/>
</dbReference>
<organism evidence="6 7">
    <name type="scientific">Ancylomarina euxinus</name>
    <dbReference type="NCBI Taxonomy" id="2283627"/>
    <lineage>
        <taxon>Bacteria</taxon>
        <taxon>Pseudomonadati</taxon>
        <taxon>Bacteroidota</taxon>
        <taxon>Bacteroidia</taxon>
        <taxon>Marinilabiliales</taxon>
        <taxon>Marinifilaceae</taxon>
        <taxon>Ancylomarina</taxon>
    </lineage>
</organism>
<dbReference type="PANTHER" id="PTHR30146">
    <property type="entry name" value="LACI-RELATED TRANSCRIPTIONAL REPRESSOR"/>
    <property type="match status" value="1"/>
</dbReference>
<evidence type="ECO:0000313" key="6">
    <source>
        <dbReference type="EMBL" id="RRG20479.1"/>
    </source>
</evidence>
<accession>A0A425XZ49</accession>
<dbReference type="GO" id="GO:0000976">
    <property type="term" value="F:transcription cis-regulatory region binding"/>
    <property type="evidence" value="ECO:0007669"/>
    <property type="project" value="TreeGrafter"/>
</dbReference>
<dbReference type="InterPro" id="IPR001387">
    <property type="entry name" value="Cro/C1-type_HTH"/>
</dbReference>
<protein>
    <submittedName>
        <fullName evidence="6">LacI family transcriptional regulator</fullName>
    </submittedName>
</protein>
<keyword evidence="7" id="KW-1185">Reference proteome</keyword>
<evidence type="ECO:0000313" key="7">
    <source>
        <dbReference type="Proteomes" id="UP000285794"/>
    </source>
</evidence>
<dbReference type="CDD" id="cd01392">
    <property type="entry name" value="HTH_LacI"/>
    <property type="match status" value="1"/>
</dbReference>
<reference evidence="6 7" key="1">
    <citation type="submission" date="2018-07" db="EMBL/GenBank/DDBJ databases">
        <title>Draft genome sequence of Ancylomarina sp. M1P.</title>
        <authorList>
            <person name="Yadav S."/>
            <person name="Villanueva L."/>
            <person name="Damste J.S.S."/>
        </authorList>
    </citation>
    <scope>NUCLEOTIDE SEQUENCE [LARGE SCALE GENOMIC DNA]</scope>
    <source>
        <strain evidence="6 7">M1P</strain>
    </source>
</reference>
<dbReference type="RefSeq" id="WP_125031142.1">
    <property type="nucleotide sequence ID" value="NZ_JAPXVP010000005.1"/>
</dbReference>
<dbReference type="Gene3D" id="3.40.50.2300">
    <property type="match status" value="2"/>
</dbReference>
<dbReference type="PROSITE" id="PS50932">
    <property type="entry name" value="HTH_LACI_2"/>
    <property type="match status" value="1"/>
</dbReference>
<dbReference type="InterPro" id="IPR028082">
    <property type="entry name" value="Peripla_BP_I"/>
</dbReference>
<dbReference type="Pfam" id="PF13377">
    <property type="entry name" value="Peripla_BP_3"/>
    <property type="match status" value="1"/>
</dbReference>
<dbReference type="SUPFAM" id="SSF53822">
    <property type="entry name" value="Periplasmic binding protein-like I"/>
    <property type="match status" value="1"/>
</dbReference>
<dbReference type="InterPro" id="IPR046335">
    <property type="entry name" value="LacI/GalR-like_sensor"/>
</dbReference>
<gene>
    <name evidence="6" type="ORF">DWB61_12085</name>
</gene>
<evidence type="ECO:0000256" key="1">
    <source>
        <dbReference type="ARBA" id="ARBA00023015"/>
    </source>
</evidence>
<evidence type="ECO:0000256" key="2">
    <source>
        <dbReference type="ARBA" id="ARBA00023125"/>
    </source>
</evidence>
<keyword evidence="3" id="KW-0804">Transcription</keyword>
<proteinExistence type="predicted"/>
<sequence length="342" mass="37940">MKKESNITIHDIAKALGISGSTVSRALNNNSRISDKTKKAVRDMAKTLGYQPNALASNLRTSCTNTIGVIIPRISRYFFSSAITGIEEFAREKGFNVIICQSNDQKERESDCVQTLFASRVDGVISSVALNTDNYDHYKTFTNKNIPLVFFDRVCDELETSKVVVDDFKGGFLAAEHLISKGCKRIAHISGPQHLNLYINRLQGYLKAMRKHNIQIDKDQIIESPLNREDGLACAKKLLESSNPPDAIFAANDTTALSIILYAKDKGIRIPQDLAVVGFSNEPFSEYLSPSLTTIEQSGFDVGLKATELLLDIIQNKTGNRQETIVLPVRLIERESSNKLPN</sequence>
<comment type="caution">
    <text evidence="6">The sequence shown here is derived from an EMBL/GenBank/DDBJ whole genome shotgun (WGS) entry which is preliminary data.</text>
</comment>
<dbReference type="AlphaFoldDB" id="A0A425XZ49"/>
<dbReference type="GO" id="GO:0003700">
    <property type="term" value="F:DNA-binding transcription factor activity"/>
    <property type="evidence" value="ECO:0007669"/>
    <property type="project" value="TreeGrafter"/>
</dbReference>
<keyword evidence="1" id="KW-0805">Transcription regulation</keyword>
<name>A0A425XZ49_9BACT</name>